<proteinExistence type="predicted"/>
<comment type="caution">
    <text evidence="1">The sequence shown here is derived from an EMBL/GenBank/DDBJ whole genome shotgun (WGS) entry which is preliminary data.</text>
</comment>
<protein>
    <submittedName>
        <fullName evidence="1">Uncharacterized protein</fullName>
    </submittedName>
</protein>
<keyword evidence="2" id="KW-1185">Reference proteome</keyword>
<name>A0ACB5UNT5_9FIRM</name>
<accession>A0ACB5UNT5</accession>
<sequence>MQTDDMIDIVTTVIILAILIPITVSLARPFYRNELGGFGVQIEKTALKTQGELLPNKKDFNSNDTMLLLAVADEYFPEPKIIEINGTVINIDSVFFTNRIPALQAAYAAMPTVRDMNIQLYVGKEIQRKWVISNE</sequence>
<evidence type="ECO:0000313" key="1">
    <source>
        <dbReference type="EMBL" id="GMQ63553.1"/>
    </source>
</evidence>
<organism evidence="1 2">
    <name type="scientific">Vallitalea maricola</name>
    <dbReference type="NCBI Taxonomy" id="3074433"/>
    <lineage>
        <taxon>Bacteria</taxon>
        <taxon>Bacillati</taxon>
        <taxon>Bacillota</taxon>
        <taxon>Clostridia</taxon>
        <taxon>Lachnospirales</taxon>
        <taxon>Vallitaleaceae</taxon>
        <taxon>Vallitalea</taxon>
    </lineage>
</organism>
<gene>
    <name evidence="1" type="ORF">AN2V17_27870</name>
</gene>
<dbReference type="EMBL" id="BTPU01000045">
    <property type="protein sequence ID" value="GMQ63553.1"/>
    <property type="molecule type" value="Genomic_DNA"/>
</dbReference>
<reference evidence="1" key="1">
    <citation type="submission" date="2023-09" db="EMBL/GenBank/DDBJ databases">
        <title>Vallitalea sediminicola and Vallitalea maricola sp. nov., anaerobic bacteria isolated from marine sediment.</title>
        <authorList>
            <person name="Hirano S."/>
            <person name="Maeda A."/>
            <person name="Terahara T."/>
            <person name="Mori K."/>
            <person name="Hamada M."/>
            <person name="Matsumoto R."/>
            <person name="Kobayashi T."/>
        </authorList>
    </citation>
    <scope>NUCLEOTIDE SEQUENCE</scope>
    <source>
        <strain evidence="1">AN17-2</strain>
    </source>
</reference>
<evidence type="ECO:0000313" key="2">
    <source>
        <dbReference type="Proteomes" id="UP001374599"/>
    </source>
</evidence>
<dbReference type="Proteomes" id="UP001374599">
    <property type="component" value="Unassembled WGS sequence"/>
</dbReference>